<feature type="transmembrane region" description="Helical" evidence="11">
    <location>
        <begin position="331"/>
        <end position="349"/>
    </location>
</feature>
<dbReference type="PROSITE" id="PS50929">
    <property type="entry name" value="ABC_TM1F"/>
    <property type="match status" value="1"/>
</dbReference>
<comment type="subcellular location">
    <subcellularLocation>
        <location evidence="2">Cell membrane</location>
        <topology evidence="2">Multi-pass membrane protein</topology>
    </subcellularLocation>
    <subcellularLocation>
        <location evidence="1">Mitochondrion membrane</location>
        <topology evidence="1">Multi-pass membrane protein</topology>
    </subcellularLocation>
</comment>
<dbReference type="SUPFAM" id="SSF90123">
    <property type="entry name" value="ABC transporter transmembrane region"/>
    <property type="match status" value="1"/>
</dbReference>
<keyword evidence="6" id="KW-0547">Nucleotide-binding</keyword>
<dbReference type="PANTHER" id="PTHR24221">
    <property type="entry name" value="ATP-BINDING CASSETTE SUB-FAMILY B"/>
    <property type="match status" value="1"/>
</dbReference>
<dbReference type="EMBL" id="CAJHUC010000827">
    <property type="protein sequence ID" value="CAD7698438.1"/>
    <property type="molecule type" value="Genomic_DNA"/>
</dbReference>
<dbReference type="SMART" id="SM00382">
    <property type="entry name" value="AAA"/>
    <property type="match status" value="1"/>
</dbReference>
<dbReference type="Proteomes" id="UP000708148">
    <property type="component" value="Unassembled WGS sequence"/>
</dbReference>
<dbReference type="InterPro" id="IPR017871">
    <property type="entry name" value="ABC_transporter-like_CS"/>
</dbReference>
<dbReference type="Gene3D" id="3.40.50.300">
    <property type="entry name" value="P-loop containing nucleotide triphosphate hydrolases"/>
    <property type="match status" value="1"/>
</dbReference>
<evidence type="ECO:0000259" key="13">
    <source>
        <dbReference type="PROSITE" id="PS50929"/>
    </source>
</evidence>
<keyword evidence="7" id="KW-0067">ATP-binding</keyword>
<dbReference type="Pfam" id="PF00664">
    <property type="entry name" value="ABC_membrane"/>
    <property type="match status" value="1"/>
</dbReference>
<dbReference type="GO" id="GO:0005524">
    <property type="term" value="F:ATP binding"/>
    <property type="evidence" value="ECO:0007669"/>
    <property type="project" value="UniProtKB-KW"/>
</dbReference>
<dbReference type="PANTHER" id="PTHR24221:SF402">
    <property type="entry name" value="IRON-SULFUR CLUSTERS TRANSPORTER ABCB7, MITOCHONDRIAL"/>
    <property type="match status" value="1"/>
</dbReference>
<dbReference type="PROSITE" id="PS50893">
    <property type="entry name" value="ABC_TRANSPORTER_2"/>
    <property type="match status" value="1"/>
</dbReference>
<evidence type="ECO:0000256" key="3">
    <source>
        <dbReference type="ARBA" id="ARBA00022448"/>
    </source>
</evidence>
<dbReference type="Gene3D" id="1.20.1560.10">
    <property type="entry name" value="ABC transporter type 1, transmembrane domain"/>
    <property type="match status" value="1"/>
</dbReference>
<sequence length="662" mass="72816">MSSTIVQIFCPDPLSRLLTSQHAAVSAAHCQLLSRPFSGSSEPDKATQLPTQKSKAVHETGGEQMSNTEIVRVLARYLWPEDRPEFRRRIVGAFALLVAGKLLNVQVPFLFKYAVDSLTLDPSGTTATTGTLIACTPVALLAMHGIVRSMASFCNEMRGAVFSSVTQGAIRSVADKLFAHLHALDLRFHLSRQTGAISRITDRGLRGIQFILGSLIFNVVPTALEVSLVAGILAWKCGAPFAALTLGTIGAYTIFTFVVTQWRIRFREEMNKWDSRAGMRMTDSLINYETIKYVQAEDHERRRHDECLAGFEKAAVHTWQSLAVLNFGQNVIFSVSLATAMIMAAHGIARGEMTVGDLVMVNGLLFQLSIPLNFLGTVYRETRQSMVDMGAMFRIFKEQPLVKDRPGAVELPDQPHGYDIELQDVHFGYRPGSPTLEGMSLRIPAGTSCALVGTSGSGKSTILRLLFRLYDIDGGSVRVGGHDVRDLKSSSLRGKMGQVPQDLVLFNDTIFHNIRYGNLGAPEAEVYRAAEKAHIHDTILSLKDGYDTMVGERGLKLSGGEKQRVALARVFMQNPRIFLFDEATATERQILESVRDLAQGRTSVFVAHRLSTAAQCDQIVVLDGGRIVESGSHQELLSAGGRYAQLWEKHSTMDDLVENSET</sequence>
<feature type="domain" description="ABC transmembrane type-1" evidence="13">
    <location>
        <begin position="91"/>
        <end position="384"/>
    </location>
</feature>
<evidence type="ECO:0000256" key="5">
    <source>
        <dbReference type="ARBA" id="ARBA00022692"/>
    </source>
</evidence>
<dbReference type="GO" id="GO:0005886">
    <property type="term" value="C:plasma membrane"/>
    <property type="evidence" value="ECO:0007669"/>
    <property type="project" value="UniProtKB-SubCell"/>
</dbReference>
<dbReference type="FunFam" id="3.40.50.300:FF:000221">
    <property type="entry name" value="Multidrug ABC transporter ATP-binding protein"/>
    <property type="match status" value="1"/>
</dbReference>
<dbReference type="CDD" id="cd18582">
    <property type="entry name" value="ABC_6TM_ATM1_ABCB7"/>
    <property type="match status" value="1"/>
</dbReference>
<evidence type="ECO:0000313" key="14">
    <source>
        <dbReference type="EMBL" id="CAD7698438.1"/>
    </source>
</evidence>
<evidence type="ECO:0000313" key="15">
    <source>
        <dbReference type="Proteomes" id="UP000708148"/>
    </source>
</evidence>
<accession>A0A8S1J4K8</accession>
<feature type="transmembrane region" description="Helical" evidence="11">
    <location>
        <begin position="241"/>
        <end position="262"/>
    </location>
</feature>
<keyword evidence="5 11" id="KW-0812">Transmembrane</keyword>
<dbReference type="GO" id="GO:0016887">
    <property type="term" value="F:ATP hydrolysis activity"/>
    <property type="evidence" value="ECO:0007669"/>
    <property type="project" value="InterPro"/>
</dbReference>
<dbReference type="OrthoDB" id="6500128at2759"/>
<evidence type="ECO:0000256" key="6">
    <source>
        <dbReference type="ARBA" id="ARBA00022741"/>
    </source>
</evidence>
<evidence type="ECO:0000256" key="11">
    <source>
        <dbReference type="SAM" id="Phobius"/>
    </source>
</evidence>
<evidence type="ECO:0000256" key="7">
    <source>
        <dbReference type="ARBA" id="ARBA00022840"/>
    </source>
</evidence>
<dbReference type="InterPro" id="IPR011527">
    <property type="entry name" value="ABC1_TM_dom"/>
</dbReference>
<gene>
    <name evidence="14" type="ORF">OSTQU699_LOCUS3799</name>
</gene>
<dbReference type="InterPro" id="IPR036640">
    <property type="entry name" value="ABC1_TM_sf"/>
</dbReference>
<feature type="transmembrane region" description="Helical" evidence="11">
    <location>
        <begin position="210"/>
        <end position="235"/>
    </location>
</feature>
<dbReference type="InterPro" id="IPR027417">
    <property type="entry name" value="P-loop_NTPase"/>
</dbReference>
<dbReference type="GO" id="GO:0005743">
    <property type="term" value="C:mitochondrial inner membrane"/>
    <property type="evidence" value="ECO:0007669"/>
    <property type="project" value="TreeGrafter"/>
</dbReference>
<comment type="caution">
    <text evidence="14">The sequence shown here is derived from an EMBL/GenBank/DDBJ whole genome shotgun (WGS) entry which is preliminary data.</text>
</comment>
<dbReference type="InterPro" id="IPR003593">
    <property type="entry name" value="AAA+_ATPase"/>
</dbReference>
<evidence type="ECO:0000256" key="8">
    <source>
        <dbReference type="ARBA" id="ARBA00022989"/>
    </source>
</evidence>
<keyword evidence="8 11" id="KW-1133">Transmembrane helix</keyword>
<protein>
    <submittedName>
        <fullName evidence="14">Uncharacterized protein</fullName>
    </submittedName>
</protein>
<dbReference type="InterPro" id="IPR003439">
    <property type="entry name" value="ABC_transporter-like_ATP-bd"/>
</dbReference>
<feature type="transmembrane region" description="Helical" evidence="11">
    <location>
        <begin position="127"/>
        <end position="147"/>
    </location>
</feature>
<dbReference type="PROSITE" id="PS00211">
    <property type="entry name" value="ABC_TRANSPORTER_1"/>
    <property type="match status" value="1"/>
</dbReference>
<evidence type="ECO:0000256" key="9">
    <source>
        <dbReference type="ARBA" id="ARBA00023136"/>
    </source>
</evidence>
<feature type="region of interest" description="Disordered" evidence="10">
    <location>
        <begin position="38"/>
        <end position="62"/>
    </location>
</feature>
<feature type="transmembrane region" description="Helical" evidence="11">
    <location>
        <begin position="361"/>
        <end position="379"/>
    </location>
</feature>
<dbReference type="SUPFAM" id="SSF52540">
    <property type="entry name" value="P-loop containing nucleoside triphosphate hydrolases"/>
    <property type="match status" value="1"/>
</dbReference>
<keyword evidence="4" id="KW-1003">Cell membrane</keyword>
<dbReference type="InterPro" id="IPR039421">
    <property type="entry name" value="Type_1_exporter"/>
</dbReference>
<feature type="transmembrane region" description="Helical" evidence="11">
    <location>
        <begin position="90"/>
        <end position="115"/>
    </location>
</feature>
<dbReference type="GO" id="GO:0140359">
    <property type="term" value="F:ABC-type transporter activity"/>
    <property type="evidence" value="ECO:0007669"/>
    <property type="project" value="InterPro"/>
</dbReference>
<proteinExistence type="predicted"/>
<evidence type="ECO:0000256" key="10">
    <source>
        <dbReference type="SAM" id="MobiDB-lite"/>
    </source>
</evidence>
<keyword evidence="3" id="KW-0813">Transport</keyword>
<evidence type="ECO:0000256" key="4">
    <source>
        <dbReference type="ARBA" id="ARBA00022475"/>
    </source>
</evidence>
<reference evidence="14" key="1">
    <citation type="submission" date="2020-12" db="EMBL/GenBank/DDBJ databases">
        <authorList>
            <person name="Iha C."/>
        </authorList>
    </citation>
    <scope>NUCLEOTIDE SEQUENCE</scope>
</reference>
<evidence type="ECO:0000259" key="12">
    <source>
        <dbReference type="PROSITE" id="PS50893"/>
    </source>
</evidence>
<keyword evidence="9 11" id="KW-0472">Membrane</keyword>
<dbReference type="Pfam" id="PF00005">
    <property type="entry name" value="ABC_tran"/>
    <property type="match status" value="1"/>
</dbReference>
<keyword evidence="15" id="KW-1185">Reference proteome</keyword>
<evidence type="ECO:0000256" key="1">
    <source>
        <dbReference type="ARBA" id="ARBA00004225"/>
    </source>
</evidence>
<feature type="domain" description="ABC transporter" evidence="12">
    <location>
        <begin position="420"/>
        <end position="649"/>
    </location>
</feature>
<name>A0A8S1J4K8_9CHLO</name>
<dbReference type="AlphaFoldDB" id="A0A8S1J4K8"/>
<evidence type="ECO:0000256" key="2">
    <source>
        <dbReference type="ARBA" id="ARBA00004651"/>
    </source>
</evidence>
<organism evidence="14 15">
    <name type="scientific">Ostreobium quekettii</name>
    <dbReference type="NCBI Taxonomy" id="121088"/>
    <lineage>
        <taxon>Eukaryota</taxon>
        <taxon>Viridiplantae</taxon>
        <taxon>Chlorophyta</taxon>
        <taxon>core chlorophytes</taxon>
        <taxon>Ulvophyceae</taxon>
        <taxon>TCBD clade</taxon>
        <taxon>Bryopsidales</taxon>
        <taxon>Ostreobineae</taxon>
        <taxon>Ostreobiaceae</taxon>
        <taxon>Ostreobium</taxon>
    </lineage>
</organism>
<dbReference type="GO" id="GO:0006879">
    <property type="term" value="P:intracellular iron ion homeostasis"/>
    <property type="evidence" value="ECO:0007669"/>
    <property type="project" value="TreeGrafter"/>
</dbReference>